<dbReference type="AlphaFoldDB" id="A0A183CPA5"/>
<sequence>MASSSFALLAIVAIVCLLCKCCISAPQFPCCPGSQQVLSLMAGDVGTFSSEMSESTACETAEIVANSVKSALNAMTKCASANGGGAGIVAEINKQIGSTHGCAYSLSFVKAVFELANSAARHAGNPSDWDSLIGEFGKQIDAINNIGIVHNIGITNVGFKTPSKGLVG</sequence>
<reference evidence="3" key="3">
    <citation type="submission" date="2016-06" db="UniProtKB">
        <authorList>
            <consortium name="WormBaseParasite"/>
        </authorList>
    </citation>
    <scope>IDENTIFICATION</scope>
</reference>
<keyword evidence="2" id="KW-1185">Reference proteome</keyword>
<organism evidence="2 3">
    <name type="scientific">Globodera pallida</name>
    <name type="common">Potato cyst nematode worm</name>
    <name type="synonym">Heterodera pallida</name>
    <dbReference type="NCBI Taxonomy" id="36090"/>
    <lineage>
        <taxon>Eukaryota</taxon>
        <taxon>Metazoa</taxon>
        <taxon>Ecdysozoa</taxon>
        <taxon>Nematoda</taxon>
        <taxon>Chromadorea</taxon>
        <taxon>Rhabditida</taxon>
        <taxon>Tylenchina</taxon>
        <taxon>Tylenchomorpha</taxon>
        <taxon>Tylenchoidea</taxon>
        <taxon>Heteroderidae</taxon>
        <taxon>Heteroderinae</taxon>
        <taxon>Globodera</taxon>
    </lineage>
</organism>
<proteinExistence type="predicted"/>
<evidence type="ECO:0000313" key="2">
    <source>
        <dbReference type="Proteomes" id="UP000050741"/>
    </source>
</evidence>
<protein>
    <submittedName>
        <fullName evidence="3">Uncharacterized protein</fullName>
    </submittedName>
</protein>
<keyword evidence="1" id="KW-0732">Signal</keyword>
<reference evidence="2" key="1">
    <citation type="submission" date="2013-12" db="EMBL/GenBank/DDBJ databases">
        <authorList>
            <person name="Aslett M."/>
        </authorList>
    </citation>
    <scope>NUCLEOTIDE SEQUENCE [LARGE SCALE GENOMIC DNA]</scope>
    <source>
        <strain evidence="2">Lindley</strain>
    </source>
</reference>
<reference evidence="2" key="2">
    <citation type="submission" date="2014-05" db="EMBL/GenBank/DDBJ databases">
        <title>The genome and life-stage specific transcriptomes of Globodera pallida elucidate key aspects of plant parasitism by a cyst nematode.</title>
        <authorList>
            <person name="Cotton J.A."/>
            <person name="Lilley C.J."/>
            <person name="Jones L.M."/>
            <person name="Kikuchi T."/>
            <person name="Reid A.J."/>
            <person name="Thorpe P."/>
            <person name="Tsai I.J."/>
            <person name="Beasley H."/>
            <person name="Blok V."/>
            <person name="Cock P.J.A."/>
            <person name="Van den Akker S.E."/>
            <person name="Holroyd N."/>
            <person name="Hunt M."/>
            <person name="Mantelin S."/>
            <person name="Naghra H."/>
            <person name="Pain A."/>
            <person name="Palomares-Rius J.E."/>
            <person name="Zarowiecki M."/>
            <person name="Berriman M."/>
            <person name="Jones J.T."/>
            <person name="Urwin P.E."/>
        </authorList>
    </citation>
    <scope>NUCLEOTIDE SEQUENCE [LARGE SCALE GENOMIC DNA]</scope>
    <source>
        <strain evidence="2">Lindley</strain>
    </source>
</reference>
<evidence type="ECO:0000256" key="1">
    <source>
        <dbReference type="SAM" id="SignalP"/>
    </source>
</evidence>
<accession>A0A183CPA5</accession>
<feature type="chain" id="PRO_5008147852" evidence="1">
    <location>
        <begin position="25"/>
        <end position="168"/>
    </location>
</feature>
<dbReference type="Proteomes" id="UP000050741">
    <property type="component" value="Unassembled WGS sequence"/>
</dbReference>
<feature type="signal peptide" evidence="1">
    <location>
        <begin position="1"/>
        <end position="24"/>
    </location>
</feature>
<dbReference type="WBParaSite" id="GPLIN_001471200">
    <property type="protein sequence ID" value="GPLIN_001471200"/>
    <property type="gene ID" value="GPLIN_001471200"/>
</dbReference>
<name>A0A183CPA5_GLOPA</name>
<evidence type="ECO:0000313" key="3">
    <source>
        <dbReference type="WBParaSite" id="GPLIN_001471200"/>
    </source>
</evidence>